<keyword evidence="3" id="KW-1185">Reference proteome</keyword>
<dbReference type="RefSeq" id="WP_303280672.1">
    <property type="nucleotide sequence ID" value="NZ_BAABCZ010000016.1"/>
</dbReference>
<keyword evidence="1" id="KW-0732">Signal</keyword>
<sequence length="474" mass="54057">MNKLPIILSLILSISVFAQESPIKIGKKENFFLTINKDETYIVKDVKYQSNTESIGKEVTLNLKRNSIDIYLNWINPLQYKLVIQDSVINDLRVEEVKKFFKENLTGLAGGSSLLKAGSSGYQPIDCSNINGNDRVSKIFPEVYNGFKAGSFKAGSDLCKYWQMMDALLELELLEEEKKVKNIIQNLYKADSPNKVQISYSAAEEIIKRIEENDNEIVAKLFQINDDAKKIDDVSKGVLKQRIRQFHKELSSSYKNIKRLIELLKTYMIQIKVSLKKKSPDFNNYYRIKPLKLKQGKSIKLNISLSTRELKKDFTLEDKSKIKEHKFLIQKYDFITPKIGTGLFYSSATLNGFGVTTNDQDELIVTQNDIDKNTVVTGIFLNLNFDINSQFLSPLIQIGVDPTKERPYLLLGGGFSIPVSNFAFSIGPIWTWEPELNDLKLDETVSSTSVLKEDLSYKFQTTPKGIYLGLNYSF</sequence>
<comment type="caution">
    <text evidence="2">The sequence shown here is derived from an EMBL/GenBank/DDBJ whole genome shotgun (WGS) entry which is preliminary data.</text>
</comment>
<evidence type="ECO:0000313" key="3">
    <source>
        <dbReference type="Proteomes" id="UP001176891"/>
    </source>
</evidence>
<organism evidence="2 3">
    <name type="scientific">Flavivirga amylovorans</name>
    <dbReference type="NCBI Taxonomy" id="870486"/>
    <lineage>
        <taxon>Bacteria</taxon>
        <taxon>Pseudomonadati</taxon>
        <taxon>Bacteroidota</taxon>
        <taxon>Flavobacteriia</taxon>
        <taxon>Flavobacteriales</taxon>
        <taxon>Flavobacteriaceae</taxon>
        <taxon>Flavivirga</taxon>
    </lineage>
</organism>
<gene>
    <name evidence="2" type="ORF">Q4Q39_01940</name>
</gene>
<feature type="signal peptide" evidence="1">
    <location>
        <begin position="1"/>
        <end position="18"/>
    </location>
</feature>
<name>A0ABT8WXD2_9FLAO</name>
<dbReference type="EMBL" id="JAUOEM010000001">
    <property type="protein sequence ID" value="MDO5986152.1"/>
    <property type="molecule type" value="Genomic_DNA"/>
</dbReference>
<protein>
    <submittedName>
        <fullName evidence="2">Uncharacterized protein</fullName>
    </submittedName>
</protein>
<dbReference type="Proteomes" id="UP001176891">
    <property type="component" value="Unassembled WGS sequence"/>
</dbReference>
<evidence type="ECO:0000256" key="1">
    <source>
        <dbReference type="SAM" id="SignalP"/>
    </source>
</evidence>
<accession>A0ABT8WXD2</accession>
<proteinExistence type="predicted"/>
<reference evidence="2" key="1">
    <citation type="submission" date="2023-07" db="EMBL/GenBank/DDBJ databases">
        <title>Two novel species in the genus Flavivirga.</title>
        <authorList>
            <person name="Kwon K."/>
        </authorList>
    </citation>
    <scope>NUCLEOTIDE SEQUENCE</scope>
    <source>
        <strain evidence="2">KACC 14157</strain>
    </source>
</reference>
<feature type="chain" id="PRO_5047217728" evidence="1">
    <location>
        <begin position="19"/>
        <end position="474"/>
    </location>
</feature>
<evidence type="ECO:0000313" key="2">
    <source>
        <dbReference type="EMBL" id="MDO5986152.1"/>
    </source>
</evidence>